<dbReference type="CDD" id="cd11646">
    <property type="entry name" value="Precorrin_3B_C17_MT"/>
    <property type="match status" value="1"/>
</dbReference>
<dbReference type="Gene3D" id="3.40.1010.10">
    <property type="entry name" value="Cobalt-precorrin-4 Transmethylase, Domain 1"/>
    <property type="match status" value="1"/>
</dbReference>
<evidence type="ECO:0000259" key="6">
    <source>
        <dbReference type="Pfam" id="PF00590"/>
    </source>
</evidence>
<dbReference type="RefSeq" id="WP_186707745.1">
    <property type="nucleotide sequence ID" value="NZ_JABWRB020000010.1"/>
</dbReference>
<dbReference type="InterPro" id="IPR014777">
    <property type="entry name" value="4pyrrole_Mease_sub1"/>
</dbReference>
<keyword evidence="2" id="KW-0169">Cobalamin biosynthesis</keyword>
<dbReference type="InterPro" id="IPR014776">
    <property type="entry name" value="4pyrrole_Mease_sub2"/>
</dbReference>
<name>A0A923FIJ8_9PSED</name>
<accession>A0A923FIJ8</accession>
<dbReference type="SUPFAM" id="SSF159672">
    <property type="entry name" value="CbiG N-terminal domain-like"/>
    <property type="match status" value="1"/>
</dbReference>
<evidence type="ECO:0000313" key="9">
    <source>
        <dbReference type="EMBL" id="MBV4498892.1"/>
    </source>
</evidence>
<sequence>MAAKTPAIVILGAGSLATARRIQQRYPDALIHGLAGRVEGDRQYLEFGATLRELYQQDTPIIALCAAGIVIRTLAPLLLEKGAEPPVLAVAEDGSAVVPLLGGLGGVNDMARDIAATLRVAPAITTSGELRFGTCLLNPPSGYSLGDLEQGKRFVSDLLAGEPVRIEGAAPWLDQAQLPQDPQARRTIHVGHAEREASTHELLIYPRSVAVVVSAELADLPGAVRAALQQANVALRSLACLVAADTLMASTVLREAALEFGVALRFVAATGDAATLARSSVPGATVVSTTDNLAIAVAAQPLDVAQIGRPRGRLAVIGLGPGAAELMVPAVKAELARATDVLGYETYVRMAGPFRADQVLHCTDNREEMQRARHAFELAAQGRSVIVVSSGDPGVFAMAAAVLEALHESSDPAWHQVELEILPGVSASLATAAQAGAPLGHDFCVMSLSDNLKPWSIIEKRLDLAAEADLALAFYNPISRARPWQLGRALEIVGQHRTPQTPVVLGRDIGRPGQTLRVTTLGQLTAEQVDMRTMVLIGSSTTCVFPRASGGNWVYTPRWYGAKPA</sequence>
<dbReference type="EMBL" id="JABWRB010000027">
    <property type="protein sequence ID" value="MBC3391886.1"/>
    <property type="molecule type" value="Genomic_DNA"/>
</dbReference>
<keyword evidence="4 8" id="KW-0808">Transferase</keyword>
<evidence type="ECO:0000256" key="4">
    <source>
        <dbReference type="ARBA" id="ARBA00022679"/>
    </source>
</evidence>
<dbReference type="NCBIfam" id="TIGR01466">
    <property type="entry name" value="cobJ_cbiH"/>
    <property type="match status" value="1"/>
</dbReference>
<reference evidence="9" key="3">
    <citation type="submission" date="2021-06" db="EMBL/GenBank/DDBJ databases">
        <title>Updating the genus Pseudomonas: Description of 43 new species and partition of the Pseudomonas putida group.</title>
        <authorList>
            <person name="Girard L."/>
            <person name="Lood C."/>
            <person name="Vandamme P."/>
            <person name="Rokni-Zadeh H."/>
            <person name="Van Noort V."/>
            <person name="Hofte M."/>
            <person name="Lavigne R."/>
            <person name="De Mot R."/>
        </authorList>
    </citation>
    <scope>NUCLEOTIDE SEQUENCE</scope>
    <source>
        <strain evidence="9">SWRI12</strain>
    </source>
</reference>
<evidence type="ECO:0000313" key="8">
    <source>
        <dbReference type="EMBL" id="MBC3391886.1"/>
    </source>
</evidence>
<reference evidence="8" key="2">
    <citation type="submission" date="2020-07" db="EMBL/GenBank/DDBJ databases">
        <authorList>
            <person name="Lood C."/>
            <person name="Girard L."/>
        </authorList>
    </citation>
    <scope>NUCLEOTIDE SEQUENCE</scope>
    <source>
        <strain evidence="8">SWRI12</strain>
    </source>
</reference>
<feature type="domain" description="Cobalamin synthesis G N-terminal" evidence="7">
    <location>
        <begin position="50"/>
        <end position="128"/>
    </location>
</feature>
<evidence type="ECO:0000313" key="10">
    <source>
        <dbReference type="Proteomes" id="UP000636518"/>
    </source>
</evidence>
<dbReference type="InterPro" id="IPR006363">
    <property type="entry name" value="Cbl_synth_CobJ/CibH_dom"/>
</dbReference>
<dbReference type="GO" id="GO:0009236">
    <property type="term" value="P:cobalamin biosynthetic process"/>
    <property type="evidence" value="ECO:0007669"/>
    <property type="project" value="UniProtKB-KW"/>
</dbReference>
<dbReference type="InterPro" id="IPR038029">
    <property type="entry name" value="GbiG_N_sf"/>
</dbReference>
<keyword evidence="5" id="KW-0949">S-adenosyl-L-methionine</keyword>
<dbReference type="Pfam" id="PF11760">
    <property type="entry name" value="CbiG_N"/>
    <property type="match status" value="1"/>
</dbReference>
<dbReference type="InterPro" id="IPR051810">
    <property type="entry name" value="Precorrin_MeTrfase"/>
</dbReference>
<keyword evidence="10" id="KW-1185">Reference proteome</keyword>
<dbReference type="Proteomes" id="UP000636518">
    <property type="component" value="Unassembled WGS sequence"/>
</dbReference>
<dbReference type="Gene3D" id="3.40.50.11220">
    <property type="match status" value="1"/>
</dbReference>
<feature type="domain" description="Tetrapyrrole methylase" evidence="6">
    <location>
        <begin position="314"/>
        <end position="524"/>
    </location>
</feature>
<protein>
    <submittedName>
        <fullName evidence="8">Precorrin-3B C(17)-methyltransferase</fullName>
        <ecNumber evidence="8">2.1.1.131</ecNumber>
    </submittedName>
</protein>
<dbReference type="InterPro" id="IPR035996">
    <property type="entry name" value="4pyrrol_Methylase_sf"/>
</dbReference>
<dbReference type="GO" id="GO:0032259">
    <property type="term" value="P:methylation"/>
    <property type="evidence" value="ECO:0007669"/>
    <property type="project" value="UniProtKB-KW"/>
</dbReference>
<evidence type="ECO:0000256" key="1">
    <source>
        <dbReference type="ARBA" id="ARBA00004953"/>
    </source>
</evidence>
<evidence type="ECO:0000256" key="5">
    <source>
        <dbReference type="ARBA" id="ARBA00022691"/>
    </source>
</evidence>
<dbReference type="PANTHER" id="PTHR47036">
    <property type="entry name" value="COBALT-FACTOR III C(17)-METHYLTRANSFERASE-RELATED"/>
    <property type="match status" value="1"/>
</dbReference>
<evidence type="ECO:0000259" key="7">
    <source>
        <dbReference type="Pfam" id="PF11760"/>
    </source>
</evidence>
<comment type="pathway">
    <text evidence="1">Cofactor biosynthesis; adenosylcobalamin biosynthesis.</text>
</comment>
<dbReference type="EMBL" id="JABWRB020000010">
    <property type="protein sequence ID" value="MBV4498892.1"/>
    <property type="molecule type" value="Genomic_DNA"/>
</dbReference>
<dbReference type="SUPFAM" id="SSF53790">
    <property type="entry name" value="Tetrapyrrole methylase"/>
    <property type="match status" value="1"/>
</dbReference>
<dbReference type="AlphaFoldDB" id="A0A923FIJ8"/>
<keyword evidence="3 8" id="KW-0489">Methyltransferase</keyword>
<organism evidence="8">
    <name type="scientific">Pseudomonas zanjanensis</name>
    <dbReference type="NCBI Taxonomy" id="2745496"/>
    <lineage>
        <taxon>Bacteria</taxon>
        <taxon>Pseudomonadati</taxon>
        <taxon>Pseudomonadota</taxon>
        <taxon>Gammaproteobacteria</taxon>
        <taxon>Pseudomonadales</taxon>
        <taxon>Pseudomonadaceae</taxon>
        <taxon>Pseudomonas</taxon>
    </lineage>
</organism>
<dbReference type="InterPro" id="IPR021744">
    <property type="entry name" value="CbiG_N"/>
</dbReference>
<dbReference type="Gene3D" id="3.30.950.10">
    <property type="entry name" value="Methyltransferase, Cobalt-precorrin-4 Transmethylase, Domain 2"/>
    <property type="match status" value="1"/>
</dbReference>
<evidence type="ECO:0000256" key="2">
    <source>
        <dbReference type="ARBA" id="ARBA00022573"/>
    </source>
</evidence>
<dbReference type="EC" id="2.1.1.131" evidence="8"/>
<dbReference type="InterPro" id="IPR000878">
    <property type="entry name" value="4pyrrol_Mease"/>
</dbReference>
<dbReference type="GO" id="GO:0030789">
    <property type="term" value="F:precorrin-3B C17-methyltransferase activity"/>
    <property type="evidence" value="ECO:0007669"/>
    <property type="project" value="UniProtKB-EC"/>
</dbReference>
<dbReference type="PANTHER" id="PTHR47036:SF1">
    <property type="entry name" value="COBALT-FACTOR III C(17)-METHYLTRANSFERASE-RELATED"/>
    <property type="match status" value="1"/>
</dbReference>
<evidence type="ECO:0000256" key="3">
    <source>
        <dbReference type="ARBA" id="ARBA00022603"/>
    </source>
</evidence>
<gene>
    <name evidence="8" type="primary">cobJ</name>
    <name evidence="9" type="ORF">HU715_026490</name>
    <name evidence="8" type="ORF">HU715_19705</name>
</gene>
<comment type="caution">
    <text evidence="8">The sequence shown here is derived from an EMBL/GenBank/DDBJ whole genome shotgun (WGS) entry which is preliminary data.</text>
</comment>
<dbReference type="Pfam" id="PF00590">
    <property type="entry name" value="TP_methylase"/>
    <property type="match status" value="1"/>
</dbReference>
<reference evidence="8 10" key="1">
    <citation type="journal article" date="2020" name="Microorganisms">
        <title>Reliable Identification of Environmental Pseudomonas Isolates Using the rpoD Gene.</title>
        <authorList>
            <consortium name="The Broad Institute Genome Sequencing Platform"/>
            <person name="Girard L."/>
            <person name="Lood C."/>
            <person name="Rokni-Zadeh H."/>
            <person name="van Noort V."/>
            <person name="Lavigne R."/>
            <person name="De Mot R."/>
        </authorList>
    </citation>
    <scope>NUCLEOTIDE SEQUENCE</scope>
    <source>
        <strain evidence="8 10">SWRI12</strain>
    </source>
</reference>
<proteinExistence type="predicted"/>